<feature type="binding site" evidence="9">
    <location>
        <begin position="116"/>
        <end position="118"/>
    </location>
    <ligand>
        <name>ATP</name>
        <dbReference type="ChEBI" id="CHEBI:30616"/>
    </ligand>
</feature>
<sequence length="324" mass="35718">MEKIELSVRPKFLDDFIGQDEVKRQLKVFIEAAKLKNKPLDHVILSGPPGLGKTTLASVIANEMGSNIKITSAPVLEKKGDLIGLLTSLKDNDILFIDEIHRLSPSLEEILYSAMEDFKVDVILGGGSGRKGRSAKAIRLDLAKFTLIGATTRVGMLSSPLMSRFGIVLNLDFYDEDSLSKIILRTATINNIPITQEGALEIAKHSKGTPRIANKLLSRVYDYAVIHGNKVIDKEVANQALRFLSIQELGIDSLSLKYLKTLVIQFNGGPVGLNTISFAISEDKRTIEEVIEPYLLKIGFIKRTAKGRVALKPAFEFLNLDDNT</sequence>
<dbReference type="GO" id="GO:0005524">
    <property type="term" value="F:ATP binding"/>
    <property type="evidence" value="ECO:0007669"/>
    <property type="project" value="UniProtKB-UniRule"/>
</dbReference>
<feature type="region of interest" description="Head domain (RuvB-H)" evidence="9">
    <location>
        <begin position="248"/>
        <end position="324"/>
    </location>
</feature>
<dbReference type="InterPro" id="IPR041445">
    <property type="entry name" value="AAA_lid_4"/>
</dbReference>
<dbReference type="Pfam" id="PF17864">
    <property type="entry name" value="AAA_lid_4"/>
    <property type="match status" value="1"/>
</dbReference>
<dbReference type="SMART" id="SM00382">
    <property type="entry name" value="AAA"/>
    <property type="match status" value="1"/>
</dbReference>
<dbReference type="InterPro" id="IPR008823">
    <property type="entry name" value="RuvB_wg_C"/>
</dbReference>
<dbReference type="EMBL" id="CP001229">
    <property type="protein sequence ID" value="ACN98145.1"/>
    <property type="molecule type" value="Genomic_DNA"/>
</dbReference>
<feature type="binding site" evidence="9">
    <location>
        <position position="9"/>
    </location>
    <ligand>
        <name>ATP</name>
        <dbReference type="ChEBI" id="CHEBI:30616"/>
    </ligand>
</feature>
<dbReference type="GO" id="GO:0009378">
    <property type="term" value="F:four-way junction helicase activity"/>
    <property type="evidence" value="ECO:0007669"/>
    <property type="project" value="InterPro"/>
</dbReference>
<dbReference type="InterPro" id="IPR003593">
    <property type="entry name" value="AAA+_ATPase"/>
</dbReference>
<dbReference type="NCBIfam" id="TIGR00635">
    <property type="entry name" value="ruvB"/>
    <property type="match status" value="1"/>
</dbReference>
<dbReference type="SUPFAM" id="SSF46785">
    <property type="entry name" value="Winged helix' DNA-binding domain"/>
    <property type="match status" value="1"/>
</dbReference>
<evidence type="ECO:0000256" key="6">
    <source>
        <dbReference type="ARBA" id="ARBA00023125"/>
    </source>
</evidence>
<comment type="domain">
    <text evidence="9">Has 3 domains, the large (RuvB-L) and small ATPase (RuvB-S) domains and the C-terminal head (RuvB-H) domain. The head domain binds DNA, while the ATPase domains jointly bind ATP, ADP or are empty depending on the state of the subunit in the translocation cycle. During a single DNA translocation step the structure of each domain remains the same, but their relative positions change.</text>
</comment>
<dbReference type="InterPro" id="IPR036388">
    <property type="entry name" value="WH-like_DNA-bd_sf"/>
</dbReference>
<dbReference type="InterPro" id="IPR027417">
    <property type="entry name" value="P-loop_NTPase"/>
</dbReference>
<evidence type="ECO:0000256" key="9">
    <source>
        <dbReference type="HAMAP-Rule" id="MF_00016"/>
    </source>
</evidence>
<dbReference type="InterPro" id="IPR036390">
    <property type="entry name" value="WH_DNA-bd_sf"/>
</dbReference>
<dbReference type="GO" id="GO:0005737">
    <property type="term" value="C:cytoplasm"/>
    <property type="evidence" value="ECO:0007669"/>
    <property type="project" value="UniProtKB-SubCell"/>
</dbReference>
<keyword evidence="2 9" id="KW-0547">Nucleotide-binding</keyword>
<dbReference type="PANTHER" id="PTHR42848">
    <property type="match status" value="1"/>
</dbReference>
<dbReference type="GO" id="GO:0000400">
    <property type="term" value="F:four-way junction DNA binding"/>
    <property type="evidence" value="ECO:0007669"/>
    <property type="project" value="UniProtKB-UniRule"/>
</dbReference>
<protein>
    <recommendedName>
        <fullName evidence="9">Holliday junction branch migration complex subunit RuvB</fullName>
        <ecNumber evidence="9">3.6.4.-</ecNumber>
    </recommendedName>
</protein>
<feature type="binding site" evidence="9">
    <location>
        <position position="174"/>
    </location>
    <ligand>
        <name>ATP</name>
        <dbReference type="ChEBI" id="CHEBI:30616"/>
    </ligand>
</feature>
<dbReference type="InterPro" id="IPR004605">
    <property type="entry name" value="DNA_helicase_Holl-junc_RuvB"/>
</dbReference>
<feature type="binding site" evidence="9">
    <location>
        <position position="50"/>
    </location>
    <ligand>
        <name>ATP</name>
        <dbReference type="ChEBI" id="CHEBI:30616"/>
    </ligand>
</feature>
<keyword evidence="11" id="KW-0347">Helicase</keyword>
<comment type="subcellular location">
    <subcellularLocation>
        <location evidence="9">Cytoplasm</location>
    </subcellularLocation>
</comment>
<comment type="function">
    <text evidence="9">The RuvA-RuvB-RuvC complex processes Holliday junction (HJ) DNA during genetic recombination and DNA repair, while the RuvA-RuvB complex plays an important role in the rescue of blocked DNA replication forks via replication fork reversal (RFR). RuvA specifically binds to HJ cruciform DNA, conferring on it an open structure. The RuvB hexamer acts as an ATP-dependent pump, pulling dsDNA into and through the RuvAB complex. RuvB forms 2 homohexamers on either side of HJ DNA bound by 1 or 2 RuvA tetramers; 4 subunits per hexamer contact DNA at a time. Coordinated motions by a converter formed by DNA-disengaged RuvB subunits stimulates ATP hydrolysis and nucleotide exchange. Immobilization of the converter enables RuvB to convert the ATP-contained energy into a lever motion, pulling 2 nucleotides of DNA out of the RuvA tetramer per ATP hydrolyzed, thus driving DNA branch migration. The RuvB motors rotate together with the DNA substrate, which together with the progressing nucleotide cycle form the mechanistic basis for DNA recombination by continuous HJ branch migration. Branch migration allows RuvC to scan DNA until it finds its consensus sequence, where it cleaves and resolves cruciform DNA.</text>
</comment>
<dbReference type="Pfam" id="PF05491">
    <property type="entry name" value="WHD_RuvB"/>
    <property type="match status" value="1"/>
</dbReference>
<evidence type="ECO:0000256" key="7">
    <source>
        <dbReference type="ARBA" id="ARBA00023172"/>
    </source>
</evidence>
<evidence type="ECO:0000313" key="12">
    <source>
        <dbReference type="Proteomes" id="UP000001369"/>
    </source>
</evidence>
<dbReference type="PANTHER" id="PTHR42848:SF1">
    <property type="entry name" value="HOLLIDAY JUNCTION BRANCH MIGRATION COMPLEX SUBUNIT RUVB"/>
    <property type="match status" value="1"/>
</dbReference>
<dbReference type="CDD" id="cd00009">
    <property type="entry name" value="AAA"/>
    <property type="match status" value="1"/>
</dbReference>
<reference evidence="11 12" key="1">
    <citation type="journal article" date="2009" name="J. Bacteriol.">
        <title>Complete and draft genome sequences of six members of the Aquificales.</title>
        <authorList>
            <person name="Reysenbach A.L."/>
            <person name="Hamamura N."/>
            <person name="Podar M."/>
            <person name="Griffiths E."/>
            <person name="Ferreira S."/>
            <person name="Hochstein R."/>
            <person name="Heidelberg J."/>
            <person name="Johnson J."/>
            <person name="Mead D."/>
            <person name="Pohorille A."/>
            <person name="Sarmiento M."/>
            <person name="Schweighofer K."/>
            <person name="Seshadri R."/>
            <person name="Voytek M.A."/>
        </authorList>
    </citation>
    <scope>NUCLEOTIDE SEQUENCE [LARGE SCALE GENOMIC DNA]</scope>
    <source>
        <strain evidence="12">Az-Fu1 / DSM 15241 / OCM 825</strain>
    </source>
</reference>
<dbReference type="eggNOG" id="COG2255">
    <property type="taxonomic scope" value="Bacteria"/>
</dbReference>
<dbReference type="OrthoDB" id="9804478at2"/>
<organism evidence="11 12">
    <name type="scientific">Sulfurihydrogenibium azorense (strain DSM 15241 / OCM 825 / Az-Fu1)</name>
    <dbReference type="NCBI Taxonomy" id="204536"/>
    <lineage>
        <taxon>Bacteria</taxon>
        <taxon>Pseudomonadati</taxon>
        <taxon>Aquificota</taxon>
        <taxon>Aquificia</taxon>
        <taxon>Aquificales</taxon>
        <taxon>Hydrogenothermaceae</taxon>
        <taxon>Sulfurihydrogenibium</taxon>
    </lineage>
</organism>
<dbReference type="GO" id="GO:0006310">
    <property type="term" value="P:DNA recombination"/>
    <property type="evidence" value="ECO:0007669"/>
    <property type="project" value="UniProtKB-UniRule"/>
</dbReference>
<keyword evidence="6 9" id="KW-0238">DNA-binding</keyword>
<feature type="domain" description="AAA+ ATPase" evidence="10">
    <location>
        <begin position="39"/>
        <end position="175"/>
    </location>
</feature>
<evidence type="ECO:0000313" key="11">
    <source>
        <dbReference type="EMBL" id="ACN98145.1"/>
    </source>
</evidence>
<evidence type="ECO:0000256" key="2">
    <source>
        <dbReference type="ARBA" id="ARBA00022741"/>
    </source>
</evidence>
<dbReference type="SUPFAM" id="SSF52540">
    <property type="entry name" value="P-loop containing nucleoside triphosphate hydrolases"/>
    <property type="match status" value="1"/>
</dbReference>
<feature type="binding site" evidence="9">
    <location>
        <position position="54"/>
    </location>
    <ligand>
        <name>ATP</name>
        <dbReference type="ChEBI" id="CHEBI:30616"/>
    </ligand>
</feature>
<dbReference type="RefSeq" id="WP_012673471.1">
    <property type="nucleotide sequence ID" value="NC_012438.1"/>
</dbReference>
<feature type="binding site" evidence="9">
    <location>
        <position position="54"/>
    </location>
    <ligand>
        <name>Mg(2+)</name>
        <dbReference type="ChEBI" id="CHEBI:18420"/>
    </ligand>
</feature>
<dbReference type="GO" id="GO:0016887">
    <property type="term" value="F:ATP hydrolysis activity"/>
    <property type="evidence" value="ECO:0007669"/>
    <property type="project" value="RHEA"/>
</dbReference>
<feature type="binding site" evidence="9">
    <location>
        <position position="55"/>
    </location>
    <ligand>
        <name>ATP</name>
        <dbReference type="ChEBI" id="CHEBI:30616"/>
    </ligand>
</feature>
<name>C1DV77_SULAA</name>
<keyword evidence="1 9" id="KW-0963">Cytoplasm</keyword>
<dbReference type="Gene3D" id="1.10.10.10">
    <property type="entry name" value="Winged helix-like DNA-binding domain superfamily/Winged helix DNA-binding domain"/>
    <property type="match status" value="1"/>
</dbReference>
<keyword evidence="3 9" id="KW-0227">DNA damage</keyword>
<keyword evidence="7 9" id="KW-0233">DNA recombination</keyword>
<evidence type="ECO:0000256" key="5">
    <source>
        <dbReference type="ARBA" id="ARBA00022840"/>
    </source>
</evidence>
<dbReference type="AlphaFoldDB" id="C1DV77"/>
<feature type="binding site" evidence="9">
    <location>
        <position position="211"/>
    </location>
    <ligand>
        <name>ATP</name>
        <dbReference type="ChEBI" id="CHEBI:30616"/>
    </ligand>
</feature>
<feature type="binding site" evidence="9">
    <location>
        <position position="53"/>
    </location>
    <ligand>
        <name>ATP</name>
        <dbReference type="ChEBI" id="CHEBI:30616"/>
    </ligand>
</feature>
<evidence type="ECO:0000256" key="4">
    <source>
        <dbReference type="ARBA" id="ARBA00022801"/>
    </source>
</evidence>
<dbReference type="HOGENOM" id="CLU_055599_1_0_0"/>
<dbReference type="InterPro" id="IPR008824">
    <property type="entry name" value="RuvB-like_N"/>
</dbReference>
<feature type="binding site" evidence="9">
    <location>
        <position position="164"/>
    </location>
    <ligand>
        <name>ATP</name>
        <dbReference type="ChEBI" id="CHEBI:30616"/>
    </ligand>
</feature>
<keyword evidence="5 9" id="KW-0067">ATP-binding</keyword>
<gene>
    <name evidence="9 11" type="primary">ruvB</name>
    <name evidence="11" type="ordered locus">SULAZ_1041</name>
</gene>
<comment type="similarity">
    <text evidence="9">Belongs to the RuvB family.</text>
</comment>
<dbReference type="Gene3D" id="1.10.8.60">
    <property type="match status" value="1"/>
</dbReference>
<accession>C1DV77</accession>
<keyword evidence="4 9" id="KW-0378">Hydrolase</keyword>
<comment type="caution">
    <text evidence="9">Lacks conserved residue(s) required for the propagation of feature annotation.</text>
</comment>
<evidence type="ECO:0000259" key="10">
    <source>
        <dbReference type="SMART" id="SM00382"/>
    </source>
</evidence>
<dbReference type="EC" id="3.6.4.-" evidence="9"/>
<comment type="subunit">
    <text evidence="9">Homohexamer. Forms an RuvA(8)-RuvB(12)-Holliday junction (HJ) complex. HJ DNA is sandwiched between 2 RuvA tetramers; dsDNA enters through RuvA and exits via RuvB. An RuvB hexamer assembles on each DNA strand where it exits the tetramer. Each RuvB hexamer is contacted by two RuvA subunits (via domain III) on 2 adjacent RuvB subunits; this complex drives branch migration. In the full resolvosome a probable DNA-RuvA(4)-RuvB(12)-RuvC(2) complex forms which resolves the HJ.</text>
</comment>
<comment type="catalytic activity">
    <reaction evidence="9">
        <text>ATP + H2O = ADP + phosphate + H(+)</text>
        <dbReference type="Rhea" id="RHEA:13065"/>
        <dbReference type="ChEBI" id="CHEBI:15377"/>
        <dbReference type="ChEBI" id="CHEBI:15378"/>
        <dbReference type="ChEBI" id="CHEBI:30616"/>
        <dbReference type="ChEBI" id="CHEBI:43474"/>
        <dbReference type="ChEBI" id="CHEBI:456216"/>
    </reaction>
</comment>
<feature type="region of interest" description="Small ATPAse domain (RuvB-S)" evidence="9">
    <location>
        <begin position="175"/>
        <end position="245"/>
    </location>
</feature>
<evidence type="ECO:0000256" key="8">
    <source>
        <dbReference type="ARBA" id="ARBA00023204"/>
    </source>
</evidence>
<keyword evidence="12" id="KW-1185">Reference proteome</keyword>
<dbReference type="HAMAP" id="MF_00016">
    <property type="entry name" value="DNA_HJ_migration_RuvB"/>
    <property type="match status" value="1"/>
</dbReference>
<dbReference type="Proteomes" id="UP000001369">
    <property type="component" value="Chromosome"/>
</dbReference>
<keyword evidence="8 9" id="KW-0234">DNA repair</keyword>
<dbReference type="KEGG" id="saf:SULAZ_1041"/>
<dbReference type="Gene3D" id="3.40.50.300">
    <property type="entry name" value="P-loop containing nucleotide triphosphate hydrolases"/>
    <property type="match status" value="1"/>
</dbReference>
<proteinExistence type="inferred from homology"/>
<dbReference type="GO" id="GO:0048476">
    <property type="term" value="C:Holliday junction resolvase complex"/>
    <property type="evidence" value="ECO:0007669"/>
    <property type="project" value="UniProtKB-UniRule"/>
</dbReference>
<dbReference type="STRING" id="204536.SULAZ_1041"/>
<dbReference type="NCBIfam" id="NF000868">
    <property type="entry name" value="PRK00080.1"/>
    <property type="match status" value="1"/>
</dbReference>
<evidence type="ECO:0000256" key="3">
    <source>
        <dbReference type="ARBA" id="ARBA00022763"/>
    </source>
</evidence>
<evidence type="ECO:0000256" key="1">
    <source>
        <dbReference type="ARBA" id="ARBA00022490"/>
    </source>
</evidence>
<feature type="binding site" evidence="9">
    <location>
        <position position="303"/>
    </location>
    <ligand>
        <name>DNA</name>
        <dbReference type="ChEBI" id="CHEBI:16991"/>
    </ligand>
</feature>
<dbReference type="GO" id="GO:0006281">
    <property type="term" value="P:DNA repair"/>
    <property type="evidence" value="ECO:0007669"/>
    <property type="project" value="UniProtKB-UniRule"/>
</dbReference>
<dbReference type="Pfam" id="PF05496">
    <property type="entry name" value="RuvB_N"/>
    <property type="match status" value="1"/>
</dbReference>
<feature type="binding site" evidence="9">
    <location>
        <position position="308"/>
    </location>
    <ligand>
        <name>DNA</name>
        <dbReference type="ChEBI" id="CHEBI:16991"/>
    </ligand>
</feature>